<dbReference type="Pfam" id="PF05593">
    <property type="entry name" value="RHS_repeat"/>
    <property type="match status" value="1"/>
</dbReference>
<keyword evidence="2" id="KW-0964">Secreted</keyword>
<protein>
    <recommendedName>
        <fullName evidence="4">Fibronectin type-III domain-containing protein</fullName>
    </recommendedName>
</protein>
<dbReference type="NCBIfam" id="TIGR01643">
    <property type="entry name" value="YD_repeat_2x"/>
    <property type="match status" value="2"/>
</dbReference>
<dbReference type="PANTHER" id="PTHR32305:SF15">
    <property type="entry name" value="PROTEIN RHSA-RELATED"/>
    <property type="match status" value="1"/>
</dbReference>
<dbReference type="InterPro" id="IPR006530">
    <property type="entry name" value="YD"/>
</dbReference>
<reference evidence="5 6" key="1">
    <citation type="submission" date="2022-05" db="EMBL/GenBank/DDBJ databases">
        <title>Microbulbifer sp. nov., isolated from sponge.</title>
        <authorList>
            <person name="Gao L."/>
        </authorList>
    </citation>
    <scope>NUCLEOTIDE SEQUENCE [LARGE SCALE GENOMIC DNA]</scope>
    <source>
        <strain evidence="5 6">MI-G</strain>
    </source>
</reference>
<dbReference type="PROSITE" id="PS50853">
    <property type="entry name" value="FN3"/>
    <property type="match status" value="1"/>
</dbReference>
<evidence type="ECO:0000256" key="3">
    <source>
        <dbReference type="ARBA" id="ARBA00023026"/>
    </source>
</evidence>
<feature type="domain" description="Fibronectin type-III" evidence="4">
    <location>
        <begin position="129"/>
        <end position="230"/>
    </location>
</feature>
<dbReference type="RefSeq" id="WP_301417958.1">
    <property type="nucleotide sequence ID" value="NZ_CP098023.1"/>
</dbReference>
<evidence type="ECO:0000256" key="1">
    <source>
        <dbReference type="ARBA" id="ARBA00004613"/>
    </source>
</evidence>
<dbReference type="Gene3D" id="2.180.10.10">
    <property type="entry name" value="RHS repeat-associated core"/>
    <property type="match status" value="3"/>
</dbReference>
<dbReference type="InterPro" id="IPR003284">
    <property type="entry name" value="Sal_SpvB"/>
</dbReference>
<sequence>MSRGGYSNWIYSNNIKVIRKPNMPGSVSFSNNEGGTDRNGSFKLNWGASDTPPKVTGYQVDQCKGACSSSGIWSQIYSAASTGRSITVPSSGKLTNGTYRYRVRAFVTVSGTSKYSNWRYSPDITVNRRPDEVTHFTQPGSGTQTANFQVAWSGATGSFDPVTRYQIQCSINGGSFTFTPCGNDNTGTATTHPVNLPAGTEGTYTFRVRAYNSQGWGPWTRGSYQKSVPVNIPLPPPHSLSIQAPESSEFGDYDITWSGQGAITAYQLQKQCKKGTATCGVNGWHAVQLSGALSRIYAARGHVADQYRYRVRACNVDACSPWKSSPWVAVHNLEGIAPAVSLSPGHTPGALPYSAEVSQQGDAEISVPLQGAPGVNGLVPRIDIHYSGARFRERNNESLPEDFLGYGWRLSGFGAIRRCVVGRPNADEIALDNSDSLCLNGKPLVLVSGSHFQLGAKYHTQEESFHSIEIMHNTEEDSAVWIWFRVQSPDGHIREYGNTPDSRLGVGTSAKFGWSLNKVTDTFGNTIRYKYHNDTLEGINYPLEVVYGNAGDAKITFEYGTRSDAPPQPLGPGDIQQEQLVLLHHAKVSLNNQLLRAYKFISEDEGEVENYRRLKHLQLCAYNENGTNPQCLKPMTFNWIEPNGANPIDFKTGVAEVIDTVGKAVQFHHTMISTTASDGLFFERPFGQGIVPAEASPLQPVGGEYRCVVSEVWRSNGVANGWHKTAYSYQGTGLVSDRNRGFLGYYAQKAHDLESGRVTYRQFRLDYPHIGTVSRVYEYEGPYPAHSQVLAKQQFRDETVTLAFPKASTLHTVPAQRVDTVYEGGQVIGYHVTGFEHSKKSYGGYGEFIDGRLKTEQYATNVTLANTQSFWGEVKPVVVSGVLRSQETASSFTTRTGKWLIGFKDGEEQRYYRGDTNISPDQVNTVVYTPFGDNNKIQSMTRLPGDAKYELTTRYTYDAKGNLTTERVTGVQVAERTTTYSNFIDARYPARIQNALGHITTLGYDQRFGQQNRITRDNRTTAMAYDAFGREQSRTDTDGVTFTTARAFCSAGSCPVYGNQLVAFKVSTSSTVSPASDRYYDILGRLIQQDTQSFDGSALTRTEYNYDLQGRLYLETAPFFVGEYKPITTYHYDIQNRRTAIHRPDGSQTRTLYSALPASNQFKVRVEHDVFSSAGTLGETQVKESLYSVSGDLVSSTDAVGSADAVTTSYQYTGSGQMQSAIVNNNSATEATFSYDLAGYQSTLTDPSVGTVRKTFNALGELVQQTDNLGQSTAYYYDTLGRMRFKEDAHGVAHWQYDPGNALGALSRQRYIEGAVVQSGSVVGGQTVYDETHTYNPAGKLQDKAFTVTAGGLNRQYQYHYAYDGQGRISSLTYPSGVSAHYAYNSRGYLHKITDGTRDLKVFGRKNARLQTEEAVFGNGVVTVKTYGRENGRLQGLLTAGASQIQDDSYRWRSNGTLESRQVYGAGNTPQKEVFAYDALNRLETAETLISNTSRRTLTTRYDRLGNIEEKTSSLPGDAAVSGYQYGGLGHAGPHAVSGATINGTPYTLHYNRNGAITHYNAASGDDKWISWNARQLPTEIVMGTGQNTQSPTARDRFKYGPNGNRYYRESSWWDPSRQQLVTEKTFILEDYEDLLPGDDPDYRRIQKATIDSSVLQISATEHTGLPLATLEYLHRDHLGSVEKITDADGNLLTGATGSFAYDPFGARRESDWSGTLGAQSLTDLLASQGLSTRRGFTNHEHLDRTGLIHMNGRIYDPALGRFLSPDPFVQAPNNSQSWNRYSYVFNNPLSLKDSSGYFTEDIEEVMVIGGPLPEPNLSGSFWYNFGGSTGGGSTVYGIGGTGSSSYYSEWYRQWLQDTENAKEAAQKVKYDRDDPNTVWDPVTRSYKRAEGDDAGYWARAVRPGSYNTTINGKSIETPGMKWTSYEVSRRPDMRNAFTVDNVPSPSTYAEGGTAVYGQTERLYKLADGRVVIDVQFKLFRVYTVSHSYLNQAIEHHLRSKP</sequence>
<dbReference type="Proteomes" id="UP001321520">
    <property type="component" value="Chromosome"/>
</dbReference>
<dbReference type="SUPFAM" id="SSF49265">
    <property type="entry name" value="Fibronectin type III"/>
    <property type="match status" value="2"/>
</dbReference>
<proteinExistence type="predicted"/>
<dbReference type="InterPro" id="IPR003961">
    <property type="entry name" value="FN3_dom"/>
</dbReference>
<dbReference type="InterPro" id="IPR036116">
    <property type="entry name" value="FN3_sf"/>
</dbReference>
<comment type="subcellular location">
    <subcellularLocation>
        <location evidence="1">Secreted</location>
    </subcellularLocation>
</comment>
<dbReference type="EMBL" id="CP098023">
    <property type="protein sequence ID" value="WKD51054.1"/>
    <property type="molecule type" value="Genomic_DNA"/>
</dbReference>
<evidence type="ECO:0000313" key="5">
    <source>
        <dbReference type="EMBL" id="WKD51054.1"/>
    </source>
</evidence>
<dbReference type="InterPro" id="IPR050708">
    <property type="entry name" value="T6SS_VgrG/RHS"/>
</dbReference>
<evidence type="ECO:0000313" key="6">
    <source>
        <dbReference type="Proteomes" id="UP001321520"/>
    </source>
</evidence>
<evidence type="ECO:0000259" key="4">
    <source>
        <dbReference type="PROSITE" id="PS50853"/>
    </source>
</evidence>
<keyword evidence="6" id="KW-1185">Reference proteome</keyword>
<dbReference type="PANTHER" id="PTHR32305">
    <property type="match status" value="1"/>
</dbReference>
<dbReference type="SMART" id="SM00060">
    <property type="entry name" value="FN3"/>
    <property type="match status" value="3"/>
</dbReference>
<keyword evidence="3" id="KW-0843">Virulence</keyword>
<gene>
    <name evidence="5" type="ORF">M8T91_06430</name>
</gene>
<name>A0ABY9EDH0_9GAMM</name>
<evidence type="ECO:0000256" key="2">
    <source>
        <dbReference type="ARBA" id="ARBA00022525"/>
    </source>
</evidence>
<organism evidence="5 6">
    <name type="scientific">Microbulbifer spongiae</name>
    <dbReference type="NCBI Taxonomy" id="2944933"/>
    <lineage>
        <taxon>Bacteria</taxon>
        <taxon>Pseudomonadati</taxon>
        <taxon>Pseudomonadota</taxon>
        <taxon>Gammaproteobacteria</taxon>
        <taxon>Cellvibrionales</taxon>
        <taxon>Microbulbiferaceae</taxon>
        <taxon>Microbulbifer</taxon>
    </lineage>
</organism>
<dbReference type="InterPro" id="IPR022385">
    <property type="entry name" value="Rhs_assc_core"/>
</dbReference>
<dbReference type="InterPro" id="IPR031325">
    <property type="entry name" value="RHS_repeat"/>
</dbReference>
<dbReference type="CDD" id="cd00063">
    <property type="entry name" value="FN3"/>
    <property type="match status" value="1"/>
</dbReference>
<dbReference type="InterPro" id="IPR013783">
    <property type="entry name" value="Ig-like_fold"/>
</dbReference>
<dbReference type="Pfam" id="PF03534">
    <property type="entry name" value="SpvB"/>
    <property type="match status" value="1"/>
</dbReference>
<dbReference type="NCBIfam" id="TIGR03696">
    <property type="entry name" value="Rhs_assc_core"/>
    <property type="match status" value="1"/>
</dbReference>
<accession>A0ABY9EDH0</accession>
<dbReference type="Gene3D" id="2.60.40.10">
    <property type="entry name" value="Immunoglobulins"/>
    <property type="match status" value="2"/>
</dbReference>